<keyword evidence="1" id="KW-0732">Signal</keyword>
<dbReference type="Pfam" id="PF07583">
    <property type="entry name" value="PSCyt2"/>
    <property type="match status" value="1"/>
</dbReference>
<dbReference type="Proteomes" id="UP000320421">
    <property type="component" value="Chromosome"/>
</dbReference>
<accession>A0A517PS68</accession>
<evidence type="ECO:0000259" key="3">
    <source>
        <dbReference type="Pfam" id="PF07587"/>
    </source>
</evidence>
<reference evidence="5 6" key="1">
    <citation type="submission" date="2019-02" db="EMBL/GenBank/DDBJ databases">
        <title>Deep-cultivation of Planctomycetes and their phenomic and genomic characterization uncovers novel biology.</title>
        <authorList>
            <person name="Wiegand S."/>
            <person name="Jogler M."/>
            <person name="Boedeker C."/>
            <person name="Pinto D."/>
            <person name="Vollmers J."/>
            <person name="Rivas-Marin E."/>
            <person name="Kohn T."/>
            <person name="Peeters S.H."/>
            <person name="Heuer A."/>
            <person name="Rast P."/>
            <person name="Oberbeckmann S."/>
            <person name="Bunk B."/>
            <person name="Jeske O."/>
            <person name="Meyerdierks A."/>
            <person name="Storesund J.E."/>
            <person name="Kallscheuer N."/>
            <person name="Luecker S."/>
            <person name="Lage O.M."/>
            <person name="Pohl T."/>
            <person name="Merkel B.J."/>
            <person name="Hornburger P."/>
            <person name="Mueller R.-W."/>
            <person name="Bruemmer F."/>
            <person name="Labrenz M."/>
            <person name="Spormann A.M."/>
            <person name="Op den Camp H."/>
            <person name="Overmann J."/>
            <person name="Amann R."/>
            <person name="Jetten M.S.M."/>
            <person name="Mascher T."/>
            <person name="Medema M.H."/>
            <person name="Devos D.P."/>
            <person name="Kaster A.-K."/>
            <person name="Ovreas L."/>
            <person name="Rohde M."/>
            <person name="Galperin M.Y."/>
            <person name="Jogler C."/>
        </authorList>
    </citation>
    <scope>NUCLEOTIDE SEQUENCE [LARGE SCALE GENOMIC DNA]</scope>
    <source>
        <strain evidence="5 6">HG66A1</strain>
    </source>
</reference>
<evidence type="ECO:0000313" key="5">
    <source>
        <dbReference type="EMBL" id="QDT22224.1"/>
    </source>
</evidence>
<dbReference type="SUPFAM" id="SSF46626">
    <property type="entry name" value="Cytochrome c"/>
    <property type="match status" value="1"/>
</dbReference>
<evidence type="ECO:0000259" key="2">
    <source>
        <dbReference type="Pfam" id="PF07583"/>
    </source>
</evidence>
<dbReference type="InterPro" id="IPR011429">
    <property type="entry name" value="Cyt_c_Planctomycete-type"/>
</dbReference>
<dbReference type="InterPro" id="IPR022655">
    <property type="entry name" value="DUF1553"/>
</dbReference>
<evidence type="ECO:0000256" key="1">
    <source>
        <dbReference type="SAM" id="SignalP"/>
    </source>
</evidence>
<protein>
    <submittedName>
        <fullName evidence="5">Planctomycete cytochrome C</fullName>
    </submittedName>
</protein>
<evidence type="ECO:0000313" key="6">
    <source>
        <dbReference type="Proteomes" id="UP000320421"/>
    </source>
</evidence>
<feature type="domain" description="DUF1553" evidence="3">
    <location>
        <begin position="735"/>
        <end position="996"/>
    </location>
</feature>
<name>A0A517PS68_9PLAN</name>
<proteinExistence type="predicted"/>
<dbReference type="RefSeq" id="WP_145187755.1">
    <property type="nucleotide sequence ID" value="NZ_CP036266.1"/>
</dbReference>
<dbReference type="EMBL" id="CP036266">
    <property type="protein sequence ID" value="QDT22224.1"/>
    <property type="molecule type" value="Genomic_DNA"/>
</dbReference>
<dbReference type="GO" id="GO:0009055">
    <property type="term" value="F:electron transfer activity"/>
    <property type="evidence" value="ECO:0007669"/>
    <property type="project" value="InterPro"/>
</dbReference>
<feature type="domain" description="DUF1549" evidence="2">
    <location>
        <begin position="164"/>
        <end position="369"/>
    </location>
</feature>
<dbReference type="AlphaFoldDB" id="A0A517PS68"/>
<feature type="chain" id="PRO_5022190152" evidence="1">
    <location>
        <begin position="27"/>
        <end position="1053"/>
    </location>
</feature>
<sequence precursor="true">MRSLLLRSGLLVLAVGVTCLSLFAEADPKSKPTTTVEAGAADVGIDFNRDIRPILSNNCFFCHGPDEKHREADLRLDTKAGAFASAIVPGKLNESALIERIISTDDDIKMPPADSGKSLKPEEIELIKRWVQSGAAWQEHWAYVKPERAKLPKVKQADWPRNAIDYFVLSRLEKEGLKPSPEADRRTLVRRLYLDLLGLPPTAEEVDAFVNSKDPQAYEKLIDRLLETPEYAERMTLKWLDLARYADTNGYSIDGGRHMWLWRDWVIDAFHKNKPYNEFITEQIAGDLLPNATPWQQVATGFNRNHMITHEGGTIPEENLVNYTVDRVKTTSEVFLGLTMGCAQCHNHKYDPITMKDFYQFYAYFNRLDDRGLDGNSGINAGPKLAVKTQLSFAAEELKSLDQELAQVEQALAHPDETQLAAWVAQTKQELEQRGKDLKLHELSVVKVSDPNTRSAFEVSDEGHVLALAASGRSPSISLKVGADVDQLDGLRIVFYPNEKLPEGGIGHGKKESFPGGFILTSFAASGTAIPSDQLDLYAMLNVSKITASRSHPDYPAADCLDPRDHNGWSPAPENKQQQHLTVTFDQPYDTKDSKYITVMLVWGGGQFGGREALMAGDYQVFGMTGTDDGTIIPEAIQQILATDATDRDEKQTAALKAYYSGIAPELENLRYQRENLKERRKMLTDSFETMVMNTAKKPRETFILNRGQYDQPTEKVSMGVPGFLPGAAQQESEDRLALAKWLTSRENPLVTRVAVNRFWEMLFGQGIVSTSADFGSQGDPPTHPRLLDWLAVELYESGWNVKHIMKQILMSATYRQSSAGTPELWKEDPQNRLLARGARFRLQAEAIRDATLKVSGLLVERVGGASVNPYQPEGLWREVSHYGSSPATAQVFVQDHGEKLYRRSMYTYWKRTVPPPNMQTFDAPNREVCLVSRARTNTPLQSLVLLNDVQFVEASRKFAERIMLEGGTSPEERITFAFREALGRPPAEWELETTLAAYQRELKNYQAAPAAARSLLSQGESTSDASLNPAEVAAWTTVGSMLFNTYEFMTRG</sequence>
<dbReference type="PANTHER" id="PTHR35889">
    <property type="entry name" value="CYCLOINULO-OLIGOSACCHARIDE FRUCTANOTRANSFERASE-RELATED"/>
    <property type="match status" value="1"/>
</dbReference>
<feature type="signal peptide" evidence="1">
    <location>
        <begin position="1"/>
        <end position="26"/>
    </location>
</feature>
<organism evidence="5 6">
    <name type="scientific">Gimesia chilikensis</name>
    <dbReference type="NCBI Taxonomy" id="2605989"/>
    <lineage>
        <taxon>Bacteria</taxon>
        <taxon>Pseudomonadati</taxon>
        <taxon>Planctomycetota</taxon>
        <taxon>Planctomycetia</taxon>
        <taxon>Planctomycetales</taxon>
        <taxon>Planctomycetaceae</taxon>
        <taxon>Gimesia</taxon>
    </lineage>
</organism>
<dbReference type="InterPro" id="IPR011444">
    <property type="entry name" value="DUF1549"/>
</dbReference>
<keyword evidence="6" id="KW-1185">Reference proteome</keyword>
<evidence type="ECO:0000259" key="4">
    <source>
        <dbReference type="Pfam" id="PF07635"/>
    </source>
</evidence>
<dbReference type="Pfam" id="PF07635">
    <property type="entry name" value="PSCyt1"/>
    <property type="match status" value="1"/>
</dbReference>
<dbReference type="GO" id="GO:0020037">
    <property type="term" value="F:heme binding"/>
    <property type="evidence" value="ECO:0007669"/>
    <property type="project" value="InterPro"/>
</dbReference>
<feature type="domain" description="Cytochrome C Planctomycete-type" evidence="4">
    <location>
        <begin position="59"/>
        <end position="114"/>
    </location>
</feature>
<dbReference type="OrthoDB" id="127107at2"/>
<dbReference type="InterPro" id="IPR036909">
    <property type="entry name" value="Cyt_c-like_dom_sf"/>
</dbReference>
<gene>
    <name evidence="5" type="ORF">HG66A1_40310</name>
</gene>
<dbReference type="PANTHER" id="PTHR35889:SF3">
    <property type="entry name" value="F-BOX DOMAIN-CONTAINING PROTEIN"/>
    <property type="match status" value="1"/>
</dbReference>
<dbReference type="Pfam" id="PF07587">
    <property type="entry name" value="PSD1"/>
    <property type="match status" value="1"/>
</dbReference>